<dbReference type="InterPro" id="IPR013324">
    <property type="entry name" value="RNA_pol_sigma_r3/r4-like"/>
</dbReference>
<dbReference type="SUPFAM" id="SSF88659">
    <property type="entry name" value="Sigma3 and sigma4 domains of RNA polymerase sigma factors"/>
    <property type="match status" value="1"/>
</dbReference>
<proteinExistence type="predicted"/>
<accession>X0V4X2</accession>
<protein>
    <submittedName>
        <fullName evidence="1">Uncharacterized protein</fullName>
    </submittedName>
</protein>
<gene>
    <name evidence="1" type="ORF">S01H1_35712</name>
</gene>
<reference evidence="1" key="1">
    <citation type="journal article" date="2014" name="Front. Microbiol.">
        <title>High frequency of phylogenetically diverse reductive dehalogenase-homologous genes in deep subseafloor sedimentary metagenomes.</title>
        <authorList>
            <person name="Kawai M."/>
            <person name="Futagami T."/>
            <person name="Toyoda A."/>
            <person name="Takaki Y."/>
            <person name="Nishi S."/>
            <person name="Hori S."/>
            <person name="Arai W."/>
            <person name="Tsubouchi T."/>
            <person name="Morono Y."/>
            <person name="Uchiyama I."/>
            <person name="Ito T."/>
            <person name="Fujiyama A."/>
            <person name="Inagaki F."/>
            <person name="Takami H."/>
        </authorList>
    </citation>
    <scope>NUCLEOTIDE SEQUENCE</scope>
    <source>
        <strain evidence="1">Expedition CK06-06</strain>
    </source>
</reference>
<dbReference type="EMBL" id="BARS01022327">
    <property type="protein sequence ID" value="GAG13150.1"/>
    <property type="molecule type" value="Genomic_DNA"/>
</dbReference>
<name>X0V4X2_9ZZZZ</name>
<organism evidence="1">
    <name type="scientific">marine sediment metagenome</name>
    <dbReference type="NCBI Taxonomy" id="412755"/>
    <lineage>
        <taxon>unclassified sequences</taxon>
        <taxon>metagenomes</taxon>
        <taxon>ecological metagenomes</taxon>
    </lineage>
</organism>
<evidence type="ECO:0000313" key="1">
    <source>
        <dbReference type="EMBL" id="GAG13150.1"/>
    </source>
</evidence>
<dbReference type="AlphaFoldDB" id="X0V4X2"/>
<sequence>MPDRKWQEINAGGYLRFYVVRSLLNMATSKRSNFAKKYNLFTHSNELPELTDTEGYDYEKELDIRTVEVLMEELYWYDREILKLWIEEGSYRKVAKKVGIPFKSIGNSVKKSLETLRNNYYGIILERIMRERIGTPLHTSLGGGPKDKKTTEN</sequence>
<comment type="caution">
    <text evidence="1">The sequence shown here is derived from an EMBL/GenBank/DDBJ whole genome shotgun (WGS) entry which is preliminary data.</text>
</comment>